<evidence type="ECO:0000256" key="3">
    <source>
        <dbReference type="ARBA" id="ARBA00047353"/>
    </source>
</evidence>
<comment type="catalytic activity">
    <reaction evidence="3">
        <text>n isopentenyl diphosphate + (2E,6E)-farnesyl diphosphate = a di-trans,poly-cis-polyprenyl diphosphate + n diphosphate</text>
        <dbReference type="Rhea" id="RHEA:53008"/>
        <dbReference type="Rhea" id="RHEA-COMP:19494"/>
        <dbReference type="ChEBI" id="CHEBI:33019"/>
        <dbReference type="ChEBI" id="CHEBI:128769"/>
        <dbReference type="ChEBI" id="CHEBI:136960"/>
        <dbReference type="ChEBI" id="CHEBI:175763"/>
        <dbReference type="EC" id="2.5.1.87"/>
    </reaction>
</comment>
<evidence type="ECO:0000256" key="2">
    <source>
        <dbReference type="ARBA" id="ARBA00022679"/>
    </source>
</evidence>
<gene>
    <name evidence="6" type="ORF">OUZ56_007258</name>
</gene>
<accession>A0ABQ9YY70</accession>
<dbReference type="Pfam" id="PF01255">
    <property type="entry name" value="Prenyltransf"/>
    <property type="match status" value="1"/>
</dbReference>
<dbReference type="PANTHER" id="PTHR10291:SF43">
    <property type="entry name" value="DEHYDRODOLICHYL DIPHOSPHATE SYNTHASE COMPLEX SUBUNIT DHDDS"/>
    <property type="match status" value="1"/>
</dbReference>
<comment type="similarity">
    <text evidence="1 4">Belongs to the UPP synthase family.</text>
</comment>
<protein>
    <recommendedName>
        <fullName evidence="4">Alkyl transferase</fullName>
        <ecNumber evidence="4">2.5.1.-</ecNumber>
    </recommendedName>
</protein>
<keyword evidence="2 4" id="KW-0808">Transferase</keyword>
<evidence type="ECO:0000313" key="7">
    <source>
        <dbReference type="Proteomes" id="UP001234178"/>
    </source>
</evidence>
<evidence type="ECO:0000256" key="4">
    <source>
        <dbReference type="RuleBase" id="RU363018"/>
    </source>
</evidence>
<comment type="caution">
    <text evidence="6">The sequence shown here is derived from an EMBL/GenBank/DDBJ whole genome shotgun (WGS) entry which is preliminary data.</text>
</comment>
<dbReference type="EC" id="2.5.1.-" evidence="4"/>
<sequence>MSWIQESKLKWYETLAVNVLKCGSIPKHVAFIMDGNRRFANKSGVKKIEGHSKGFDKLTEVLHWCLLLGVNEVTVYAFSIENFRRSEEEVDQLMSLAREKFKRLLEEKDKLNEHGISIRVIGNIGLLPADLQKLVVESMESTKSNTEAVLNIAFSYTSREEMTHAVREVAWGVQEDLLKIDDITEDLIQKCLYTRHSLQPDLLIRTSGEKHSPLPKKLTCPGEGPEEFVRRETTANKRKHGQDREVSQPNGSERISYKKPDSDTSLDLSDPFIVSNLC</sequence>
<dbReference type="InterPro" id="IPR036424">
    <property type="entry name" value="UPP_synth-like_sf"/>
</dbReference>
<dbReference type="CDD" id="cd00475">
    <property type="entry name" value="Cis_IPPS"/>
    <property type="match status" value="1"/>
</dbReference>
<keyword evidence="7" id="KW-1185">Reference proteome</keyword>
<dbReference type="Gene3D" id="3.40.1180.10">
    <property type="entry name" value="Decaprenyl diphosphate synthase-like"/>
    <property type="match status" value="1"/>
</dbReference>
<dbReference type="SUPFAM" id="SSF64005">
    <property type="entry name" value="Undecaprenyl diphosphate synthase"/>
    <property type="match status" value="1"/>
</dbReference>
<evidence type="ECO:0000313" key="6">
    <source>
        <dbReference type="EMBL" id="KAK4005555.1"/>
    </source>
</evidence>
<dbReference type="EMBL" id="JAOYFB010000001">
    <property type="protein sequence ID" value="KAK4005555.1"/>
    <property type="molecule type" value="Genomic_DNA"/>
</dbReference>
<organism evidence="6 7">
    <name type="scientific">Daphnia magna</name>
    <dbReference type="NCBI Taxonomy" id="35525"/>
    <lineage>
        <taxon>Eukaryota</taxon>
        <taxon>Metazoa</taxon>
        <taxon>Ecdysozoa</taxon>
        <taxon>Arthropoda</taxon>
        <taxon>Crustacea</taxon>
        <taxon>Branchiopoda</taxon>
        <taxon>Diplostraca</taxon>
        <taxon>Cladocera</taxon>
        <taxon>Anomopoda</taxon>
        <taxon>Daphniidae</taxon>
        <taxon>Daphnia</taxon>
    </lineage>
</organism>
<dbReference type="PANTHER" id="PTHR10291">
    <property type="entry name" value="DEHYDRODOLICHYL DIPHOSPHATE SYNTHASE FAMILY MEMBER"/>
    <property type="match status" value="1"/>
</dbReference>
<name>A0ABQ9YY70_9CRUS</name>
<evidence type="ECO:0000256" key="1">
    <source>
        <dbReference type="ARBA" id="ARBA00005432"/>
    </source>
</evidence>
<feature type="region of interest" description="Disordered" evidence="5">
    <location>
        <begin position="206"/>
        <end position="269"/>
    </location>
</feature>
<proteinExistence type="inferred from homology"/>
<dbReference type="InterPro" id="IPR001441">
    <property type="entry name" value="UPP_synth-like"/>
</dbReference>
<dbReference type="Proteomes" id="UP001234178">
    <property type="component" value="Unassembled WGS sequence"/>
</dbReference>
<reference evidence="6 7" key="1">
    <citation type="journal article" date="2023" name="Nucleic Acids Res.">
        <title>The hologenome of Daphnia magna reveals possible DNA methylation and microbiome-mediated evolution of the host genome.</title>
        <authorList>
            <person name="Chaturvedi A."/>
            <person name="Li X."/>
            <person name="Dhandapani V."/>
            <person name="Marshall H."/>
            <person name="Kissane S."/>
            <person name="Cuenca-Cambronero M."/>
            <person name="Asole G."/>
            <person name="Calvet F."/>
            <person name="Ruiz-Romero M."/>
            <person name="Marangio P."/>
            <person name="Guigo R."/>
            <person name="Rago D."/>
            <person name="Mirbahai L."/>
            <person name="Eastwood N."/>
            <person name="Colbourne J.K."/>
            <person name="Zhou J."/>
            <person name="Mallon E."/>
            <person name="Orsini L."/>
        </authorList>
    </citation>
    <scope>NUCLEOTIDE SEQUENCE [LARGE SCALE GENOMIC DNA]</scope>
    <source>
        <strain evidence="6">LRV0_1</strain>
    </source>
</reference>
<evidence type="ECO:0000256" key="5">
    <source>
        <dbReference type="SAM" id="MobiDB-lite"/>
    </source>
</evidence>
<dbReference type="NCBIfam" id="TIGR00055">
    <property type="entry name" value="uppS"/>
    <property type="match status" value="1"/>
</dbReference>